<keyword evidence="3" id="KW-1185">Reference proteome</keyword>
<dbReference type="KEGG" id="dpx:DAPPUDRAFT_238416"/>
<dbReference type="EMBL" id="GL732533">
    <property type="protein sequence ID" value="EFX85016.1"/>
    <property type="molecule type" value="Genomic_DNA"/>
</dbReference>
<accession>E9G6C4</accession>
<evidence type="ECO:0000256" key="1">
    <source>
        <dbReference type="SAM" id="MobiDB-lite"/>
    </source>
</evidence>
<reference evidence="2 3" key="1">
    <citation type="journal article" date="2011" name="Science">
        <title>The ecoresponsive genome of Daphnia pulex.</title>
        <authorList>
            <person name="Colbourne J.K."/>
            <person name="Pfrender M.E."/>
            <person name="Gilbert D."/>
            <person name="Thomas W.K."/>
            <person name="Tucker A."/>
            <person name="Oakley T.H."/>
            <person name="Tokishita S."/>
            <person name="Aerts A."/>
            <person name="Arnold G.J."/>
            <person name="Basu M.K."/>
            <person name="Bauer D.J."/>
            <person name="Caceres C.E."/>
            <person name="Carmel L."/>
            <person name="Casola C."/>
            <person name="Choi J.H."/>
            <person name="Detter J.C."/>
            <person name="Dong Q."/>
            <person name="Dusheyko S."/>
            <person name="Eads B.D."/>
            <person name="Frohlich T."/>
            <person name="Geiler-Samerotte K.A."/>
            <person name="Gerlach D."/>
            <person name="Hatcher P."/>
            <person name="Jogdeo S."/>
            <person name="Krijgsveld J."/>
            <person name="Kriventseva E.V."/>
            <person name="Kultz D."/>
            <person name="Laforsch C."/>
            <person name="Lindquist E."/>
            <person name="Lopez J."/>
            <person name="Manak J.R."/>
            <person name="Muller J."/>
            <person name="Pangilinan J."/>
            <person name="Patwardhan R.P."/>
            <person name="Pitluck S."/>
            <person name="Pritham E.J."/>
            <person name="Rechtsteiner A."/>
            <person name="Rho M."/>
            <person name="Rogozin I.B."/>
            <person name="Sakarya O."/>
            <person name="Salamov A."/>
            <person name="Schaack S."/>
            <person name="Shapiro H."/>
            <person name="Shiga Y."/>
            <person name="Skalitzky C."/>
            <person name="Smith Z."/>
            <person name="Souvorov A."/>
            <person name="Sung W."/>
            <person name="Tang Z."/>
            <person name="Tsuchiya D."/>
            <person name="Tu H."/>
            <person name="Vos H."/>
            <person name="Wang M."/>
            <person name="Wolf Y.I."/>
            <person name="Yamagata H."/>
            <person name="Yamada T."/>
            <person name="Ye Y."/>
            <person name="Shaw J.R."/>
            <person name="Andrews J."/>
            <person name="Crease T.J."/>
            <person name="Tang H."/>
            <person name="Lucas S.M."/>
            <person name="Robertson H.M."/>
            <person name="Bork P."/>
            <person name="Koonin E.V."/>
            <person name="Zdobnov E.M."/>
            <person name="Grigoriev I.V."/>
            <person name="Lynch M."/>
            <person name="Boore J.L."/>
        </authorList>
    </citation>
    <scope>NUCLEOTIDE SEQUENCE [LARGE SCALE GENOMIC DNA]</scope>
</reference>
<feature type="region of interest" description="Disordered" evidence="1">
    <location>
        <begin position="122"/>
        <end position="146"/>
    </location>
</feature>
<gene>
    <name evidence="2" type="ORF">DAPPUDRAFT_238416</name>
</gene>
<dbReference type="InParanoid" id="E9G6C4"/>
<organism evidence="2 3">
    <name type="scientific">Daphnia pulex</name>
    <name type="common">Water flea</name>
    <dbReference type="NCBI Taxonomy" id="6669"/>
    <lineage>
        <taxon>Eukaryota</taxon>
        <taxon>Metazoa</taxon>
        <taxon>Ecdysozoa</taxon>
        <taxon>Arthropoda</taxon>
        <taxon>Crustacea</taxon>
        <taxon>Branchiopoda</taxon>
        <taxon>Diplostraca</taxon>
        <taxon>Cladocera</taxon>
        <taxon>Anomopoda</taxon>
        <taxon>Daphniidae</taxon>
        <taxon>Daphnia</taxon>
    </lineage>
</organism>
<proteinExistence type="predicted"/>
<dbReference type="Proteomes" id="UP000000305">
    <property type="component" value="Unassembled WGS sequence"/>
</dbReference>
<dbReference type="HOGENOM" id="CLU_1779300_0_0_1"/>
<sequence length="146" mass="16470">MPDNWSTSLKPLDDVMLMREPRSASVPPRRSMLPAGSSLRGMPIDPALDDLLSEFSELRLSPSHHNRTWSETRTASPEELDEAEKALHKLKQIVGFCKPYDRHCHNAIGSVEDILRNVERNSGKAAMASKFSPEPKSVKFDPRYID</sequence>
<feature type="region of interest" description="Disordered" evidence="1">
    <location>
        <begin position="19"/>
        <end position="41"/>
    </location>
</feature>
<name>E9G6C4_DAPPU</name>
<feature type="compositionally biased region" description="Basic and acidic residues" evidence="1">
    <location>
        <begin position="136"/>
        <end position="146"/>
    </location>
</feature>
<dbReference type="AlphaFoldDB" id="E9G6C4"/>
<evidence type="ECO:0000313" key="3">
    <source>
        <dbReference type="Proteomes" id="UP000000305"/>
    </source>
</evidence>
<protein>
    <submittedName>
        <fullName evidence="2">Uncharacterized protein</fullName>
    </submittedName>
</protein>
<evidence type="ECO:0000313" key="2">
    <source>
        <dbReference type="EMBL" id="EFX85016.1"/>
    </source>
</evidence>